<keyword evidence="6 8" id="KW-1133">Transmembrane helix</keyword>
<feature type="transmembrane region" description="Helical" evidence="8">
    <location>
        <begin position="206"/>
        <end position="228"/>
    </location>
</feature>
<evidence type="ECO:0000313" key="10">
    <source>
        <dbReference type="EMBL" id="OHA07204.1"/>
    </source>
</evidence>
<reference evidence="10 11" key="1">
    <citation type="journal article" date="2016" name="Nat. Commun.">
        <title>Thousands of microbial genomes shed light on interconnected biogeochemical processes in an aquifer system.</title>
        <authorList>
            <person name="Anantharaman K."/>
            <person name="Brown C.T."/>
            <person name="Hug L.A."/>
            <person name="Sharon I."/>
            <person name="Castelle C.J."/>
            <person name="Probst A.J."/>
            <person name="Thomas B.C."/>
            <person name="Singh A."/>
            <person name="Wilkins M.J."/>
            <person name="Karaoz U."/>
            <person name="Brodie E.L."/>
            <person name="Williams K.H."/>
            <person name="Hubbard S.S."/>
            <person name="Banfield J.F."/>
        </authorList>
    </citation>
    <scope>NUCLEOTIDE SEQUENCE [LARGE SCALE GENOMIC DNA]</scope>
</reference>
<feature type="transmembrane region" description="Helical" evidence="8">
    <location>
        <begin position="413"/>
        <end position="433"/>
    </location>
</feature>
<keyword evidence="5 8" id="KW-0812">Transmembrane</keyword>
<dbReference type="InterPro" id="IPR003004">
    <property type="entry name" value="GspF/PilC"/>
</dbReference>
<keyword evidence="3" id="KW-1003">Cell membrane</keyword>
<feature type="domain" description="Rhodanese" evidence="9">
    <location>
        <begin position="252"/>
        <end position="283"/>
    </location>
</feature>
<name>A0A1G2L6P7_9BACT</name>
<evidence type="ECO:0000256" key="6">
    <source>
        <dbReference type="ARBA" id="ARBA00022989"/>
    </source>
</evidence>
<dbReference type="Gene3D" id="1.20.81.30">
    <property type="entry name" value="Type II secretion system (T2SS), domain F"/>
    <property type="match status" value="2"/>
</dbReference>
<evidence type="ECO:0000256" key="1">
    <source>
        <dbReference type="ARBA" id="ARBA00004429"/>
    </source>
</evidence>
<sequence length="439" mass="48316">MRAADPSMDSREVRDVFHQPASNPLRFTFQKVMAQFVYKARTMNGEPREGLIEVVNKDIAIDILKKSDLVIISIEEIKKAEGDTLARLIRLVGIGGKVKMREVAIFSRQFATLFDAKVPVVRSLKTLAAEAQNRTLQDTLSEILDDVSGGSSLSLAMSKHPNVFSYFYVSMVKAGEESGRLQSVFNYLADYMERTYDITAKVKNALVYPAFVLFVFVAVITMMLLFVVPNLITIFEESNAPVPFYTQIVFSAALFLRAYGFLLVIVVIGGIVALLQYFSTPGGKDVLDRIKLSAPLFGNLFRKFYLARFADTLSSLINSGVPIIRSLQITAAVIDNRVYEAVILDAAKAVKSGNSIGFALEQYAEIPPLLTQMIRIGEESGKLDYILGNISTFYKRDVDNIVSNLVSLIEPAMIVLLGGGVGLLVAAILVPLYSLSAGF</sequence>
<dbReference type="Proteomes" id="UP000177982">
    <property type="component" value="Unassembled WGS sequence"/>
</dbReference>
<feature type="transmembrane region" description="Helical" evidence="8">
    <location>
        <begin position="248"/>
        <end position="275"/>
    </location>
</feature>
<gene>
    <name evidence="10" type="ORF">A2934_03380</name>
</gene>
<accession>A0A1G2L6P7</accession>
<dbReference type="PRINTS" id="PR00812">
    <property type="entry name" value="BCTERIALGSPF"/>
</dbReference>
<evidence type="ECO:0000259" key="9">
    <source>
        <dbReference type="PROSITE" id="PS50206"/>
    </source>
</evidence>
<dbReference type="Pfam" id="PF00482">
    <property type="entry name" value="T2SSF"/>
    <property type="match status" value="2"/>
</dbReference>
<comment type="subcellular location">
    <subcellularLocation>
        <location evidence="1">Cell inner membrane</location>
        <topology evidence="1">Multi-pass membrane protein</topology>
    </subcellularLocation>
</comment>
<dbReference type="InterPro" id="IPR001763">
    <property type="entry name" value="Rhodanese-like_dom"/>
</dbReference>
<dbReference type="AlphaFoldDB" id="A0A1G2L6P7"/>
<evidence type="ECO:0000256" key="5">
    <source>
        <dbReference type="ARBA" id="ARBA00022692"/>
    </source>
</evidence>
<dbReference type="InterPro" id="IPR018076">
    <property type="entry name" value="T2SS_GspF_dom"/>
</dbReference>
<dbReference type="PROSITE" id="PS50206">
    <property type="entry name" value="RHODANESE_3"/>
    <property type="match status" value="1"/>
</dbReference>
<evidence type="ECO:0000256" key="7">
    <source>
        <dbReference type="ARBA" id="ARBA00023136"/>
    </source>
</evidence>
<dbReference type="PANTHER" id="PTHR30012">
    <property type="entry name" value="GENERAL SECRETION PATHWAY PROTEIN"/>
    <property type="match status" value="1"/>
</dbReference>
<evidence type="ECO:0000256" key="4">
    <source>
        <dbReference type="ARBA" id="ARBA00022519"/>
    </source>
</evidence>
<evidence type="ECO:0000256" key="2">
    <source>
        <dbReference type="ARBA" id="ARBA00005745"/>
    </source>
</evidence>
<dbReference type="EMBL" id="MHQO01000014">
    <property type="protein sequence ID" value="OHA07204.1"/>
    <property type="molecule type" value="Genomic_DNA"/>
</dbReference>
<evidence type="ECO:0000256" key="8">
    <source>
        <dbReference type="SAM" id="Phobius"/>
    </source>
</evidence>
<proteinExistence type="inferred from homology"/>
<keyword evidence="7 8" id="KW-0472">Membrane</keyword>
<protein>
    <recommendedName>
        <fullName evidence="9">Rhodanese domain-containing protein</fullName>
    </recommendedName>
</protein>
<dbReference type="PANTHER" id="PTHR30012:SF0">
    <property type="entry name" value="TYPE II SECRETION SYSTEM PROTEIN F-RELATED"/>
    <property type="match status" value="1"/>
</dbReference>
<comment type="caution">
    <text evidence="10">The sequence shown here is derived from an EMBL/GenBank/DDBJ whole genome shotgun (WGS) entry which is preliminary data.</text>
</comment>
<comment type="similarity">
    <text evidence="2">Belongs to the GSP F family.</text>
</comment>
<evidence type="ECO:0000313" key="11">
    <source>
        <dbReference type="Proteomes" id="UP000177982"/>
    </source>
</evidence>
<dbReference type="GO" id="GO:0005886">
    <property type="term" value="C:plasma membrane"/>
    <property type="evidence" value="ECO:0007669"/>
    <property type="project" value="UniProtKB-SubCell"/>
</dbReference>
<dbReference type="InterPro" id="IPR042094">
    <property type="entry name" value="T2SS_GspF_sf"/>
</dbReference>
<dbReference type="FunFam" id="1.20.81.30:FF:000001">
    <property type="entry name" value="Type II secretion system protein F"/>
    <property type="match status" value="2"/>
</dbReference>
<keyword evidence="4" id="KW-0997">Cell inner membrane</keyword>
<organism evidence="10 11">
    <name type="scientific">Candidatus Sungbacteria bacterium RIFCSPLOWO2_01_FULL_47_10</name>
    <dbReference type="NCBI Taxonomy" id="1802276"/>
    <lineage>
        <taxon>Bacteria</taxon>
        <taxon>Candidatus Sungiibacteriota</taxon>
    </lineage>
</organism>
<evidence type="ECO:0000256" key="3">
    <source>
        <dbReference type="ARBA" id="ARBA00022475"/>
    </source>
</evidence>